<dbReference type="PATRIC" id="fig|1114964.8.peg.1806"/>
<dbReference type="AlphaFoldDB" id="T0GZR2"/>
<accession>T0GZR2</accession>
<dbReference type="Proteomes" id="UP000015524">
    <property type="component" value="Unassembled WGS sequence"/>
</dbReference>
<evidence type="ECO:0000313" key="1">
    <source>
        <dbReference type="EMBL" id="EQB06212.1"/>
    </source>
</evidence>
<evidence type="ECO:0000313" key="2">
    <source>
        <dbReference type="Proteomes" id="UP000015524"/>
    </source>
</evidence>
<reference evidence="1 2" key="1">
    <citation type="journal article" date="2013" name="Genome Announc.">
        <title>Draft Genome Sequence of a Hexachlorocyclohexane-Degrading Bacterium, Sphingobium baderi Strain LL03T.</title>
        <authorList>
            <person name="Kaur J."/>
            <person name="Verma H."/>
            <person name="Tripathi C."/>
            <person name="Khurana J.P."/>
            <person name="Lal R."/>
        </authorList>
    </citation>
    <scope>NUCLEOTIDE SEQUENCE [LARGE SCALE GENOMIC DNA]</scope>
    <source>
        <strain evidence="1 2">LL03</strain>
    </source>
</reference>
<dbReference type="RefSeq" id="WP_021243198.1">
    <property type="nucleotide sequence ID" value="NZ_ATIB01000017.1"/>
</dbReference>
<comment type="caution">
    <text evidence="1">The sequence shown here is derived from an EMBL/GenBank/DDBJ whole genome shotgun (WGS) entry which is preliminary data.</text>
</comment>
<name>T0GZR2_9SPHN</name>
<dbReference type="EMBL" id="ATIB01000017">
    <property type="protein sequence ID" value="EQB06212.1"/>
    <property type="molecule type" value="Genomic_DNA"/>
</dbReference>
<sequence>MIKLVIYCRIAGQEEMLGVHEFDFPPRAGETVQIERHGEQLRLHIDRVEHRVDKLGHVPKLKCSRLADG</sequence>
<organism evidence="1 2">
    <name type="scientific">Sphingobium baderi LL03</name>
    <dbReference type="NCBI Taxonomy" id="1114964"/>
    <lineage>
        <taxon>Bacteria</taxon>
        <taxon>Pseudomonadati</taxon>
        <taxon>Pseudomonadota</taxon>
        <taxon>Alphaproteobacteria</taxon>
        <taxon>Sphingomonadales</taxon>
        <taxon>Sphingomonadaceae</taxon>
        <taxon>Sphingobium</taxon>
    </lineage>
</organism>
<gene>
    <name evidence="1" type="ORF">L485_00865</name>
</gene>
<proteinExistence type="predicted"/>
<keyword evidence="2" id="KW-1185">Reference proteome</keyword>
<protein>
    <submittedName>
        <fullName evidence="1">Uncharacterized protein</fullName>
    </submittedName>
</protein>